<evidence type="ECO:0000256" key="1">
    <source>
        <dbReference type="SAM" id="MobiDB-lite"/>
    </source>
</evidence>
<accession>A0A9P1M3I4</accession>
<evidence type="ECO:0000313" key="4">
    <source>
        <dbReference type="EMBL" id="CAL1172612.1"/>
    </source>
</evidence>
<dbReference type="PANTHER" id="PTHR46713:SF1">
    <property type="entry name" value="F13M7.16 PROTEIN"/>
    <property type="match status" value="1"/>
</dbReference>
<feature type="region of interest" description="Disordered" evidence="1">
    <location>
        <begin position="292"/>
        <end position="400"/>
    </location>
</feature>
<dbReference type="Pfam" id="PF09409">
    <property type="entry name" value="PUB"/>
    <property type="match status" value="1"/>
</dbReference>
<name>A0A9P1M3I4_9DINO</name>
<feature type="compositionally biased region" description="Polar residues" evidence="1">
    <location>
        <begin position="444"/>
        <end position="462"/>
    </location>
</feature>
<dbReference type="CDD" id="cd09212">
    <property type="entry name" value="PUB"/>
    <property type="match status" value="1"/>
</dbReference>
<dbReference type="PANTHER" id="PTHR46713">
    <property type="entry name" value="F13M7.16 PROTEIN"/>
    <property type="match status" value="1"/>
</dbReference>
<feature type="region of interest" description="Disordered" evidence="1">
    <location>
        <begin position="567"/>
        <end position="593"/>
    </location>
</feature>
<evidence type="ECO:0000259" key="2">
    <source>
        <dbReference type="Pfam" id="PF09409"/>
    </source>
</evidence>
<feature type="region of interest" description="Disordered" evidence="1">
    <location>
        <begin position="1"/>
        <end position="22"/>
    </location>
</feature>
<organism evidence="3">
    <name type="scientific">Cladocopium goreaui</name>
    <dbReference type="NCBI Taxonomy" id="2562237"/>
    <lineage>
        <taxon>Eukaryota</taxon>
        <taxon>Sar</taxon>
        <taxon>Alveolata</taxon>
        <taxon>Dinophyceae</taxon>
        <taxon>Suessiales</taxon>
        <taxon>Symbiodiniaceae</taxon>
        <taxon>Cladocopium</taxon>
    </lineage>
</organism>
<reference evidence="4" key="2">
    <citation type="submission" date="2024-04" db="EMBL/GenBank/DDBJ databases">
        <authorList>
            <person name="Chen Y."/>
            <person name="Shah S."/>
            <person name="Dougan E. K."/>
            <person name="Thang M."/>
            <person name="Chan C."/>
        </authorList>
    </citation>
    <scope>NUCLEOTIDE SEQUENCE [LARGE SCALE GENOMIC DNA]</scope>
</reference>
<dbReference type="InterPro" id="IPR036339">
    <property type="entry name" value="PUB-like_dom_sf"/>
</dbReference>
<comment type="caution">
    <text evidence="3">The sequence shown here is derived from an EMBL/GenBank/DDBJ whole genome shotgun (WGS) entry which is preliminary data.</text>
</comment>
<feature type="compositionally biased region" description="Polar residues" evidence="1">
    <location>
        <begin position="471"/>
        <end position="488"/>
    </location>
</feature>
<dbReference type="OrthoDB" id="445941at2759"/>
<evidence type="ECO:0000313" key="5">
    <source>
        <dbReference type="EMBL" id="CAL4806549.1"/>
    </source>
</evidence>
<dbReference type="SMART" id="SM00580">
    <property type="entry name" value="PUG"/>
    <property type="match status" value="1"/>
</dbReference>
<dbReference type="InterPro" id="IPR018997">
    <property type="entry name" value="PUB_domain"/>
</dbReference>
<feature type="compositionally biased region" description="Polar residues" evidence="1">
    <location>
        <begin position="350"/>
        <end position="363"/>
    </location>
</feature>
<feature type="region of interest" description="Disordered" evidence="1">
    <location>
        <begin position="415"/>
        <end position="529"/>
    </location>
</feature>
<dbReference type="SUPFAM" id="SSF143503">
    <property type="entry name" value="PUG domain-like"/>
    <property type="match status" value="1"/>
</dbReference>
<gene>
    <name evidence="3" type="ORF">C1SCF055_LOCUS43751</name>
</gene>
<dbReference type="AlphaFoldDB" id="A0A9P1M3I4"/>
<dbReference type="Gene3D" id="1.20.58.2190">
    <property type="match status" value="1"/>
</dbReference>
<feature type="compositionally biased region" description="Polar residues" evidence="1">
    <location>
        <begin position="11"/>
        <end position="22"/>
    </location>
</feature>
<evidence type="ECO:0000313" key="6">
    <source>
        <dbReference type="Proteomes" id="UP001152797"/>
    </source>
</evidence>
<evidence type="ECO:0000313" key="3">
    <source>
        <dbReference type="EMBL" id="CAI4019237.1"/>
    </source>
</evidence>
<feature type="compositionally biased region" description="Polar residues" evidence="1">
    <location>
        <begin position="373"/>
        <end position="384"/>
    </location>
</feature>
<feature type="region of interest" description="Disordered" evidence="1">
    <location>
        <begin position="179"/>
        <end position="252"/>
    </location>
</feature>
<dbReference type="EMBL" id="CAMXCT020006738">
    <property type="protein sequence ID" value="CAL1172612.1"/>
    <property type="molecule type" value="Genomic_DNA"/>
</dbReference>
<protein>
    <submittedName>
        <fullName evidence="5">UBX domain-containing protein 6</fullName>
    </submittedName>
</protein>
<reference evidence="3" key="1">
    <citation type="submission" date="2022-10" db="EMBL/GenBank/DDBJ databases">
        <authorList>
            <person name="Chen Y."/>
            <person name="Dougan E. K."/>
            <person name="Chan C."/>
            <person name="Rhodes N."/>
            <person name="Thang M."/>
        </authorList>
    </citation>
    <scope>NUCLEOTIDE SEQUENCE</scope>
</reference>
<dbReference type="EMBL" id="CAMXCT010006738">
    <property type="protein sequence ID" value="CAI4019237.1"/>
    <property type="molecule type" value="Genomic_DNA"/>
</dbReference>
<keyword evidence="6" id="KW-1185">Reference proteome</keyword>
<proteinExistence type="predicted"/>
<feature type="compositionally biased region" description="Polar residues" evidence="1">
    <location>
        <begin position="499"/>
        <end position="513"/>
    </location>
</feature>
<feature type="compositionally biased region" description="Basic and acidic residues" evidence="1">
    <location>
        <begin position="292"/>
        <end position="315"/>
    </location>
</feature>
<dbReference type="Proteomes" id="UP001152797">
    <property type="component" value="Unassembled WGS sequence"/>
</dbReference>
<dbReference type="EMBL" id="CAMXCT030006738">
    <property type="protein sequence ID" value="CAL4806549.1"/>
    <property type="molecule type" value="Genomic_DNA"/>
</dbReference>
<feature type="domain" description="PUB" evidence="2">
    <location>
        <begin position="614"/>
        <end position="670"/>
    </location>
</feature>
<sequence>MAKSLQLRTGGVSTPSASSSDLRSTVVDGISSCKSQQEIGAAVALLGDYLDLMVAIHHLERPVPAMLREDQKLIIFLDSLGPDADVDFAKQILQAHDWDLQAAATVVQGPGRGWRCASSAKNRQGHCEEEAMAAMAASQATEASRQELEDALRASEEEFLRQADIEEQAALAAAMEASQACQAHPGPPNSGFLKAAGPDRAVDNSGSHRRAAPSYPEPGLSRSVASSRSPGAPELNPRPPNGLPASRPAPSLESRYTPVTAAAFASSKHSNLQPQADGILAGREAARRLETSEKALEKEKPRKAPRVAEEGETTKMPKHVHKAEVAHNSGSMEPRQSPLDKASAPRQPPSYVSSAAGSFNNKASVPRQAASAAMSSGMPTSIPQSKAAGPRQAAGSSAVAVSSGQLSAGSNLHKVAGPRQTVNPELSGVSAAGSLPQSKAGAQRHTSSSISSAVPKSGTNLPKSKAGTVRQPMSSTTPSDVAATSSMPHTKAGAPRPMSSDTSGPSSGINPSKSKAAARQPTSSTSGVAAGSNAAAQSLAAAVASGNPPVQADVQVTKAAERFAAKEAEDLRREREEAEVKRKEAEAGDQRESDGVVTALQALRRLHLKRDPSELATCLQTLRAYISNLAKYPQEVKYQSINCENSHFRNKVASVEGALAVLQACGFVADGSKLSVDPEFLKTKGAKLWEALSKVDLILEQVKSCS</sequence>